<proteinExistence type="predicted"/>
<organism evidence="1 2">
    <name type="scientific">Ramlibacter alkalitolerans</name>
    <dbReference type="NCBI Taxonomy" id="2039631"/>
    <lineage>
        <taxon>Bacteria</taxon>
        <taxon>Pseudomonadati</taxon>
        <taxon>Pseudomonadota</taxon>
        <taxon>Betaproteobacteria</taxon>
        <taxon>Burkholderiales</taxon>
        <taxon>Comamonadaceae</taxon>
        <taxon>Ramlibacter</taxon>
    </lineage>
</organism>
<name>A0ABS1JQ18_9BURK</name>
<reference evidence="1 2" key="1">
    <citation type="journal article" date="2017" name="Int. J. Syst. Evol. Microbiol.">
        <title>Ramlibacter alkalitolerans sp. nov., alkali-tolerant bacterium isolated from soil of ginseng.</title>
        <authorList>
            <person name="Lee D.H."/>
            <person name="Cha C.J."/>
        </authorList>
    </citation>
    <scope>NUCLEOTIDE SEQUENCE [LARGE SCALE GENOMIC DNA]</scope>
    <source>
        <strain evidence="1 2">KACC 19305</strain>
    </source>
</reference>
<dbReference type="Proteomes" id="UP000622707">
    <property type="component" value="Unassembled WGS sequence"/>
</dbReference>
<evidence type="ECO:0000313" key="1">
    <source>
        <dbReference type="EMBL" id="MBL0426365.1"/>
    </source>
</evidence>
<dbReference type="EMBL" id="JAEQND010000008">
    <property type="protein sequence ID" value="MBL0426365.1"/>
    <property type="molecule type" value="Genomic_DNA"/>
</dbReference>
<sequence length="113" mass="12790">MSAGEPLLALVQESLSRGHWRVACRRYLMLDARRIEMPRDVRIACERLLLRCSEREIRRMQVDAARWAGMCSPMRPNGIAWVRALCAPPTEAPSLPAAGIRTQWRPLPSTLPA</sequence>
<dbReference type="RefSeq" id="WP_201690480.1">
    <property type="nucleotide sequence ID" value="NZ_JAEQND010000008.1"/>
</dbReference>
<accession>A0ABS1JQ18</accession>
<evidence type="ECO:0000313" key="2">
    <source>
        <dbReference type="Proteomes" id="UP000622707"/>
    </source>
</evidence>
<protein>
    <submittedName>
        <fullName evidence="1">Uncharacterized protein</fullName>
    </submittedName>
</protein>
<gene>
    <name evidence="1" type="ORF">JI746_14725</name>
</gene>
<keyword evidence="2" id="KW-1185">Reference proteome</keyword>
<comment type="caution">
    <text evidence="1">The sequence shown here is derived from an EMBL/GenBank/DDBJ whole genome shotgun (WGS) entry which is preliminary data.</text>
</comment>